<dbReference type="EMBL" id="JAAAIM010002237">
    <property type="protein sequence ID" value="KAG0273489.1"/>
    <property type="molecule type" value="Genomic_DNA"/>
</dbReference>
<evidence type="ECO:0000313" key="3">
    <source>
        <dbReference type="Proteomes" id="UP001194696"/>
    </source>
</evidence>
<organism evidence="2 3">
    <name type="scientific">Linnemannia gamsii</name>
    <dbReference type="NCBI Taxonomy" id="64522"/>
    <lineage>
        <taxon>Eukaryota</taxon>
        <taxon>Fungi</taxon>
        <taxon>Fungi incertae sedis</taxon>
        <taxon>Mucoromycota</taxon>
        <taxon>Mortierellomycotina</taxon>
        <taxon>Mortierellomycetes</taxon>
        <taxon>Mortierellales</taxon>
        <taxon>Mortierellaceae</taxon>
        <taxon>Linnemannia</taxon>
    </lineage>
</organism>
<reference evidence="2 3" key="1">
    <citation type="journal article" date="2020" name="Fungal Divers.">
        <title>Resolving the Mortierellaceae phylogeny through synthesis of multi-gene phylogenetics and phylogenomics.</title>
        <authorList>
            <person name="Vandepol N."/>
            <person name="Liber J."/>
            <person name="Desiro A."/>
            <person name="Na H."/>
            <person name="Kennedy M."/>
            <person name="Barry K."/>
            <person name="Grigoriev I.V."/>
            <person name="Miller A.N."/>
            <person name="O'Donnell K."/>
            <person name="Stajich J.E."/>
            <person name="Bonito G."/>
        </authorList>
    </citation>
    <scope>NUCLEOTIDE SEQUENCE [LARGE SCALE GENOMIC DNA]</scope>
    <source>
        <strain evidence="2 3">AD045</strain>
    </source>
</reference>
<keyword evidence="3" id="KW-1185">Reference proteome</keyword>
<evidence type="ECO:0000256" key="1">
    <source>
        <dbReference type="SAM" id="MobiDB-lite"/>
    </source>
</evidence>
<sequence>MPGTSHNEKQEYTNAGSIIDDDKSIHRSGGLTENEQFGEVKRGLRSKHVQMIAIGGTI</sequence>
<evidence type="ECO:0000313" key="2">
    <source>
        <dbReference type="EMBL" id="KAG0273489.1"/>
    </source>
</evidence>
<feature type="non-terminal residue" evidence="2">
    <location>
        <position position="58"/>
    </location>
</feature>
<accession>A0ABQ7JHR7</accession>
<comment type="caution">
    <text evidence="2">The sequence shown here is derived from an EMBL/GenBank/DDBJ whole genome shotgun (WGS) entry which is preliminary data.</text>
</comment>
<protein>
    <recommendedName>
        <fullName evidence="4">Amino acid permease/ SLC12A domain-containing protein</fullName>
    </recommendedName>
</protein>
<gene>
    <name evidence="2" type="ORF">BGZ96_004824</name>
</gene>
<feature type="region of interest" description="Disordered" evidence="1">
    <location>
        <begin position="1"/>
        <end position="34"/>
    </location>
</feature>
<name>A0ABQ7JHR7_9FUNG</name>
<feature type="compositionally biased region" description="Basic and acidic residues" evidence="1">
    <location>
        <begin position="1"/>
        <end position="11"/>
    </location>
</feature>
<proteinExistence type="predicted"/>
<dbReference type="Proteomes" id="UP001194696">
    <property type="component" value="Unassembled WGS sequence"/>
</dbReference>
<evidence type="ECO:0008006" key="4">
    <source>
        <dbReference type="Google" id="ProtNLM"/>
    </source>
</evidence>